<dbReference type="NCBIfam" id="TIGR01488">
    <property type="entry name" value="HAD-SF-IB"/>
    <property type="match status" value="1"/>
</dbReference>
<keyword evidence="6" id="KW-0479">Metal-binding</keyword>
<evidence type="ECO:0000256" key="3">
    <source>
        <dbReference type="ARBA" id="ARBA00009184"/>
    </source>
</evidence>
<dbReference type="Pfam" id="PF00702">
    <property type="entry name" value="Hydrolase"/>
    <property type="match status" value="1"/>
</dbReference>
<protein>
    <recommendedName>
        <fullName evidence="4">phosphoserine phosphatase</fullName>
        <ecNumber evidence="4">3.1.3.3</ecNumber>
    </recommendedName>
    <alternativeName>
        <fullName evidence="10">O-phosphoserine phosphohydrolase</fullName>
    </alternativeName>
</protein>
<dbReference type="InterPro" id="IPR023214">
    <property type="entry name" value="HAD_sf"/>
</dbReference>
<feature type="active site" description="Nucleophile" evidence="11">
    <location>
        <position position="65"/>
    </location>
</feature>
<dbReference type="Gene3D" id="1.10.150.210">
    <property type="entry name" value="Phosphoserine phosphatase, domain 2"/>
    <property type="match status" value="1"/>
</dbReference>
<dbReference type="FunFam" id="3.40.50.1000:FF:000077">
    <property type="entry name" value="Phosphoserine phosphatase, chloroplastic"/>
    <property type="match status" value="1"/>
</dbReference>
<gene>
    <name evidence="12" type="ORF">PPAR1163_LOCUS13019</name>
</gene>
<dbReference type="AlphaFoldDB" id="A0A7S1XS28"/>
<dbReference type="PANTHER" id="PTHR43344:SF2">
    <property type="entry name" value="PHOSPHOSERINE PHOSPHATASE"/>
    <property type="match status" value="1"/>
</dbReference>
<evidence type="ECO:0000256" key="5">
    <source>
        <dbReference type="ARBA" id="ARBA00022605"/>
    </source>
</evidence>
<dbReference type="InterPro" id="IPR050582">
    <property type="entry name" value="HAD-like_SerB"/>
</dbReference>
<dbReference type="PANTHER" id="PTHR43344">
    <property type="entry name" value="PHOSPHOSERINE PHOSPHATASE"/>
    <property type="match status" value="1"/>
</dbReference>
<sequence>MRLCRAVLPLLAPRLARQLPALARPLVPPAFAAARRSMSAAGSGGGIAVEAARAALRAADAVCFDVDSTVIQEEGIDVLAAHCGAAEEVAALTASAMGGTMLFQDALAARLELIKPSRSSIDDCLEQNPLPLTPGVAELIAKLQARGTAVYLVSGGFRIMIEPVREVLSIPEANVYANTLRFAADGAYVDFDAEEPTSRDGGKPEVVRLLKEQFGYDTVVMVGDGATDMQARPPADAFIGFGGVAVRDAVRDGADWFVLDFDEMIAEVDSA</sequence>
<evidence type="ECO:0000256" key="7">
    <source>
        <dbReference type="ARBA" id="ARBA00022801"/>
    </source>
</evidence>
<evidence type="ECO:0000256" key="6">
    <source>
        <dbReference type="ARBA" id="ARBA00022723"/>
    </source>
</evidence>
<dbReference type="GO" id="GO:0000287">
    <property type="term" value="F:magnesium ion binding"/>
    <property type="evidence" value="ECO:0007669"/>
    <property type="project" value="TreeGrafter"/>
</dbReference>
<keyword evidence="8" id="KW-0460">Magnesium</keyword>
<evidence type="ECO:0000313" key="12">
    <source>
        <dbReference type="EMBL" id="CAD9254651.1"/>
    </source>
</evidence>
<evidence type="ECO:0000256" key="10">
    <source>
        <dbReference type="ARBA" id="ARBA00031693"/>
    </source>
</evidence>
<proteinExistence type="inferred from homology"/>
<keyword evidence="7" id="KW-0378">Hydrolase</keyword>
<comment type="pathway">
    <text evidence="2">Amino-acid biosynthesis; L-serine biosynthesis; L-serine from 3-phospho-D-glycerate: step 3/3.</text>
</comment>
<dbReference type="UniPathway" id="UPA00135">
    <property type="reaction ID" value="UER00198"/>
</dbReference>
<feature type="active site" description="Proton donor" evidence="11">
    <location>
        <position position="67"/>
    </location>
</feature>
<accession>A0A7S1XS28</accession>
<dbReference type="NCBIfam" id="TIGR00338">
    <property type="entry name" value="serB"/>
    <property type="match status" value="1"/>
</dbReference>
<evidence type="ECO:0000256" key="4">
    <source>
        <dbReference type="ARBA" id="ARBA00012640"/>
    </source>
</evidence>
<evidence type="ECO:0000256" key="1">
    <source>
        <dbReference type="ARBA" id="ARBA00001946"/>
    </source>
</evidence>
<dbReference type="InterPro" id="IPR036412">
    <property type="entry name" value="HAD-like_sf"/>
</dbReference>
<keyword evidence="9" id="KW-0718">Serine biosynthesis</keyword>
<dbReference type="SUPFAM" id="SSF56784">
    <property type="entry name" value="HAD-like"/>
    <property type="match status" value="1"/>
</dbReference>
<keyword evidence="5" id="KW-0028">Amino-acid biosynthesis</keyword>
<dbReference type="GO" id="GO:0006564">
    <property type="term" value="P:L-serine biosynthetic process"/>
    <property type="evidence" value="ECO:0007669"/>
    <property type="project" value="UniProtKB-KW"/>
</dbReference>
<comment type="similarity">
    <text evidence="3">Belongs to the HAD-like hydrolase superfamily. SerB family.</text>
</comment>
<dbReference type="EMBL" id="HBGJ01020088">
    <property type="protein sequence ID" value="CAD9254651.1"/>
    <property type="molecule type" value="Transcribed_RNA"/>
</dbReference>
<reference evidence="12" key="1">
    <citation type="submission" date="2021-01" db="EMBL/GenBank/DDBJ databases">
        <authorList>
            <person name="Corre E."/>
            <person name="Pelletier E."/>
            <person name="Niang G."/>
            <person name="Scheremetjew M."/>
            <person name="Finn R."/>
            <person name="Kale V."/>
            <person name="Holt S."/>
            <person name="Cochrane G."/>
            <person name="Meng A."/>
            <person name="Brown T."/>
            <person name="Cohen L."/>
        </authorList>
    </citation>
    <scope>NUCLEOTIDE SEQUENCE</scope>
    <source>
        <strain evidence="12">CCMP2877</strain>
    </source>
</reference>
<evidence type="ECO:0000256" key="11">
    <source>
        <dbReference type="PIRSR" id="PIRSR604469-1"/>
    </source>
</evidence>
<name>A0A7S1XS28_9STRA</name>
<evidence type="ECO:0000256" key="9">
    <source>
        <dbReference type="ARBA" id="ARBA00023299"/>
    </source>
</evidence>
<evidence type="ECO:0000256" key="8">
    <source>
        <dbReference type="ARBA" id="ARBA00022842"/>
    </source>
</evidence>
<dbReference type="InterPro" id="IPR004469">
    <property type="entry name" value="PSP"/>
</dbReference>
<dbReference type="Gene3D" id="3.40.50.1000">
    <property type="entry name" value="HAD superfamily/HAD-like"/>
    <property type="match status" value="1"/>
</dbReference>
<dbReference type="GO" id="GO:0036424">
    <property type="term" value="F:L-phosphoserine phosphatase activity"/>
    <property type="evidence" value="ECO:0007669"/>
    <property type="project" value="InterPro"/>
</dbReference>
<comment type="cofactor">
    <cofactor evidence="1">
        <name>Mg(2+)</name>
        <dbReference type="ChEBI" id="CHEBI:18420"/>
    </cofactor>
</comment>
<organism evidence="12">
    <name type="scientific">Phaeomonas parva</name>
    <dbReference type="NCBI Taxonomy" id="124430"/>
    <lineage>
        <taxon>Eukaryota</taxon>
        <taxon>Sar</taxon>
        <taxon>Stramenopiles</taxon>
        <taxon>Ochrophyta</taxon>
        <taxon>Pinguiophyceae</taxon>
        <taxon>Pinguiochrysidales</taxon>
        <taxon>Pinguiochrysidaceae</taxon>
        <taxon>Phaeomonas</taxon>
    </lineage>
</organism>
<dbReference type="CDD" id="cd04309">
    <property type="entry name" value="HAD_PSP_eu"/>
    <property type="match status" value="1"/>
</dbReference>
<dbReference type="EC" id="3.1.3.3" evidence="4"/>
<evidence type="ECO:0000256" key="2">
    <source>
        <dbReference type="ARBA" id="ARBA00005135"/>
    </source>
</evidence>
<dbReference type="GO" id="GO:0005737">
    <property type="term" value="C:cytoplasm"/>
    <property type="evidence" value="ECO:0007669"/>
    <property type="project" value="TreeGrafter"/>
</dbReference>